<organism evidence="1 2">
    <name type="scientific">Allorhodopirellula heiligendammensis</name>
    <dbReference type="NCBI Taxonomy" id="2714739"/>
    <lineage>
        <taxon>Bacteria</taxon>
        <taxon>Pseudomonadati</taxon>
        <taxon>Planctomycetota</taxon>
        <taxon>Planctomycetia</taxon>
        <taxon>Pirellulales</taxon>
        <taxon>Pirellulaceae</taxon>
        <taxon>Allorhodopirellula</taxon>
    </lineage>
</organism>
<sequence length="67" mass="7511">MTNSLEIRAGLGGLENPKYEIVVFRRAGAEPSWNEINLPNFLRVRCILIVSAQRIHQGIEHVILLGS</sequence>
<reference evidence="1 2" key="1">
    <citation type="journal article" date="2020" name="Antonie Van Leeuwenhoek">
        <title>Rhodopirellula heiligendammensis sp. nov., Rhodopirellula pilleata sp. nov., and Rhodopirellula solitaria sp. nov. isolated from natural or artificial marine surfaces in Northern Germany and California, USA, and emended description of the genus Rhodopirellula.</title>
        <authorList>
            <person name="Kallscheuer N."/>
            <person name="Wiegand S."/>
            <person name="Jogler M."/>
            <person name="Boedeker C."/>
            <person name="Peeters S.H."/>
            <person name="Rast P."/>
            <person name="Heuer A."/>
            <person name="Jetten M.S.M."/>
            <person name="Rohde M."/>
            <person name="Jogler C."/>
        </authorList>
    </citation>
    <scope>NUCLEOTIDE SEQUENCE [LARGE SCALE GENOMIC DNA]</scope>
    <source>
        <strain evidence="1 2">Poly21</strain>
    </source>
</reference>
<dbReference type="AlphaFoldDB" id="A0A5C6BSF0"/>
<name>A0A5C6BSF0_9BACT</name>
<comment type="caution">
    <text evidence="1">The sequence shown here is derived from an EMBL/GenBank/DDBJ whole genome shotgun (WGS) entry which is preliminary data.</text>
</comment>
<evidence type="ECO:0000313" key="2">
    <source>
        <dbReference type="Proteomes" id="UP000319908"/>
    </source>
</evidence>
<dbReference type="Proteomes" id="UP000319908">
    <property type="component" value="Unassembled WGS sequence"/>
</dbReference>
<accession>A0A5C6BSF0</accession>
<proteinExistence type="predicted"/>
<keyword evidence="2" id="KW-1185">Reference proteome</keyword>
<protein>
    <submittedName>
        <fullName evidence="1">Uncharacterized protein</fullName>
    </submittedName>
</protein>
<evidence type="ECO:0000313" key="1">
    <source>
        <dbReference type="EMBL" id="TWU15170.1"/>
    </source>
</evidence>
<dbReference type="EMBL" id="SJPU01000002">
    <property type="protein sequence ID" value="TWU15170.1"/>
    <property type="molecule type" value="Genomic_DNA"/>
</dbReference>
<gene>
    <name evidence="1" type="ORF">Poly21_23620</name>
</gene>